<sequence length="138" mass="15033">MKKILLWLAMGNLLFASVGIVKTTTGTVEVKRDKKVIFLKQGSSLENADIIMTKSKSSIGVIFGDGTRISLGENAIFVIKKFKVDPSKKEYDVDLDLKQGKAVFSSGKVGKLAPESVKFRIPEGIIGIRGTKFAVEVK</sequence>
<protein>
    <recommendedName>
        <fullName evidence="2">FecR protein domain-containing protein</fullName>
    </recommendedName>
</protein>
<evidence type="ECO:0000313" key="3">
    <source>
        <dbReference type="EMBL" id="CAA6816069.1"/>
    </source>
</evidence>
<proteinExistence type="predicted"/>
<dbReference type="AlphaFoldDB" id="A0A6S6TMD9"/>
<dbReference type="EMBL" id="CACVAR010000260">
    <property type="protein sequence ID" value="CAA6816069.1"/>
    <property type="molecule type" value="Genomic_DNA"/>
</dbReference>
<evidence type="ECO:0000259" key="2">
    <source>
        <dbReference type="Pfam" id="PF04773"/>
    </source>
</evidence>
<evidence type="ECO:0000256" key="1">
    <source>
        <dbReference type="SAM" id="SignalP"/>
    </source>
</evidence>
<keyword evidence="1" id="KW-0732">Signal</keyword>
<dbReference type="Pfam" id="PF04773">
    <property type="entry name" value="FecR"/>
    <property type="match status" value="1"/>
</dbReference>
<accession>A0A6S6TMD9</accession>
<gene>
    <name evidence="3" type="ORF">HELGO_WM47221</name>
</gene>
<feature type="signal peptide" evidence="1">
    <location>
        <begin position="1"/>
        <end position="18"/>
    </location>
</feature>
<organism evidence="3">
    <name type="scientific">uncultured Sulfurovum sp</name>
    <dbReference type="NCBI Taxonomy" id="269237"/>
    <lineage>
        <taxon>Bacteria</taxon>
        <taxon>Pseudomonadati</taxon>
        <taxon>Campylobacterota</taxon>
        <taxon>Epsilonproteobacteria</taxon>
        <taxon>Campylobacterales</taxon>
        <taxon>Sulfurovaceae</taxon>
        <taxon>Sulfurovum</taxon>
        <taxon>environmental samples</taxon>
    </lineage>
</organism>
<name>A0A6S6TMD9_9BACT</name>
<reference evidence="3" key="1">
    <citation type="submission" date="2020-01" db="EMBL/GenBank/DDBJ databases">
        <authorList>
            <person name="Meier V. D."/>
            <person name="Meier V D."/>
        </authorList>
    </citation>
    <scope>NUCLEOTIDE SEQUENCE</scope>
    <source>
        <strain evidence="3">HLG_WM_MAG_03</strain>
    </source>
</reference>
<dbReference type="PANTHER" id="PTHR38731">
    <property type="entry name" value="LIPL45-RELATED LIPOPROTEIN-RELATED"/>
    <property type="match status" value="1"/>
</dbReference>
<dbReference type="InterPro" id="IPR006860">
    <property type="entry name" value="FecR"/>
</dbReference>
<feature type="chain" id="PRO_5028260808" description="FecR protein domain-containing protein" evidence="1">
    <location>
        <begin position="19"/>
        <end position="138"/>
    </location>
</feature>
<feature type="domain" description="FecR protein" evidence="2">
    <location>
        <begin position="50"/>
        <end position="136"/>
    </location>
</feature>